<evidence type="ECO:0000313" key="3">
    <source>
        <dbReference type="EMBL" id="KAI1693928.1"/>
    </source>
</evidence>
<proteinExistence type="predicted"/>
<comment type="caution">
    <text evidence="3">The sequence shown here is derived from an EMBL/GenBank/DDBJ whole genome shotgun (WGS) entry which is preliminary data.</text>
</comment>
<dbReference type="EMBL" id="JAKKPZ010000571">
    <property type="protein sequence ID" value="KAI1693928.1"/>
    <property type="molecule type" value="Genomic_DNA"/>
</dbReference>
<reference evidence="3" key="1">
    <citation type="submission" date="2022-01" db="EMBL/GenBank/DDBJ databases">
        <title>Genome Sequence Resource for Two Populations of Ditylenchus destructor, the Migratory Endoparasitic Phytonematode.</title>
        <authorList>
            <person name="Zhang H."/>
            <person name="Lin R."/>
            <person name="Xie B."/>
        </authorList>
    </citation>
    <scope>NUCLEOTIDE SEQUENCE</scope>
    <source>
        <strain evidence="3">BazhouSP</strain>
    </source>
</reference>
<dbReference type="SUPFAM" id="SSF103473">
    <property type="entry name" value="MFS general substrate transporter"/>
    <property type="match status" value="1"/>
</dbReference>
<feature type="region of interest" description="Disordered" evidence="1">
    <location>
        <begin position="52"/>
        <end position="71"/>
    </location>
</feature>
<feature type="compositionally biased region" description="Low complexity" evidence="1">
    <location>
        <begin position="54"/>
        <end position="65"/>
    </location>
</feature>
<dbReference type="InterPro" id="IPR036259">
    <property type="entry name" value="MFS_trans_sf"/>
</dbReference>
<accession>A0AAD4QWF2</accession>
<dbReference type="Proteomes" id="UP001201812">
    <property type="component" value="Unassembled WGS sequence"/>
</dbReference>
<organism evidence="3 4">
    <name type="scientific">Ditylenchus destructor</name>
    <dbReference type="NCBI Taxonomy" id="166010"/>
    <lineage>
        <taxon>Eukaryota</taxon>
        <taxon>Metazoa</taxon>
        <taxon>Ecdysozoa</taxon>
        <taxon>Nematoda</taxon>
        <taxon>Chromadorea</taxon>
        <taxon>Rhabditida</taxon>
        <taxon>Tylenchina</taxon>
        <taxon>Tylenchomorpha</taxon>
        <taxon>Sphaerularioidea</taxon>
        <taxon>Anguinidae</taxon>
        <taxon>Anguininae</taxon>
        <taxon>Ditylenchus</taxon>
    </lineage>
</organism>
<sequence>MNISYWPFMIYLPIYLQSGLGYDPFSAGLCLLAYTLPALVFPPLGERMSLRYGPASSSPWVSPPSDLASWR</sequence>
<dbReference type="Gene3D" id="1.20.1250.20">
    <property type="entry name" value="MFS general substrate transporter like domains"/>
    <property type="match status" value="1"/>
</dbReference>
<evidence type="ECO:0000256" key="2">
    <source>
        <dbReference type="SAM" id="Phobius"/>
    </source>
</evidence>
<name>A0AAD4QWF2_9BILA</name>
<keyword evidence="4" id="KW-1185">Reference proteome</keyword>
<evidence type="ECO:0000256" key="1">
    <source>
        <dbReference type="SAM" id="MobiDB-lite"/>
    </source>
</evidence>
<evidence type="ECO:0000313" key="4">
    <source>
        <dbReference type="Proteomes" id="UP001201812"/>
    </source>
</evidence>
<dbReference type="AlphaFoldDB" id="A0AAD4QWF2"/>
<keyword evidence="2" id="KW-0812">Transmembrane</keyword>
<keyword evidence="2" id="KW-1133">Transmembrane helix</keyword>
<keyword evidence="2" id="KW-0472">Membrane</keyword>
<gene>
    <name evidence="3" type="ORF">DdX_20397</name>
</gene>
<protein>
    <submittedName>
        <fullName evidence="3">Uncharacterized protein</fullName>
    </submittedName>
</protein>
<feature type="transmembrane region" description="Helical" evidence="2">
    <location>
        <begin position="20"/>
        <end position="41"/>
    </location>
</feature>